<gene>
    <name evidence="1" type="ORF">FDY95_22900</name>
</gene>
<organism evidence="1 2">
    <name type="scientific">Hymenobacter jeollabukensis</name>
    <dbReference type="NCBI Taxonomy" id="2025313"/>
    <lineage>
        <taxon>Bacteria</taxon>
        <taxon>Pseudomonadati</taxon>
        <taxon>Bacteroidota</taxon>
        <taxon>Cytophagia</taxon>
        <taxon>Cytophagales</taxon>
        <taxon>Hymenobacteraceae</taxon>
        <taxon>Hymenobacter</taxon>
    </lineage>
</organism>
<reference evidence="1 2" key="1">
    <citation type="submission" date="2019-05" db="EMBL/GenBank/DDBJ databases">
        <title>Hymenobacter edaphi sp. nov., isolated from abandoned arsenic-contaminated farmland soil.</title>
        <authorList>
            <person name="Nie L."/>
        </authorList>
    </citation>
    <scope>NUCLEOTIDE SEQUENCE [LARGE SCALE GENOMIC DNA]</scope>
    <source>
        <strain evidence="1 2">1-3-3-8</strain>
    </source>
</reference>
<dbReference type="Proteomes" id="UP000305517">
    <property type="component" value="Unassembled WGS sequence"/>
</dbReference>
<dbReference type="EMBL" id="VAJM01000016">
    <property type="protein sequence ID" value="TLM88687.1"/>
    <property type="molecule type" value="Genomic_DNA"/>
</dbReference>
<evidence type="ECO:0000313" key="1">
    <source>
        <dbReference type="EMBL" id="TLM88687.1"/>
    </source>
</evidence>
<sequence length="131" mass="14875">MANSETAQLLPILQQVATGLADPANHYMLQAHWYEHEGQRVLFAAVYLHHDCAWNFELGPDAVAVDVLLDRRHLDRRSRISIPYAEIYGVQHYAGADFGGTFLDRHTLYFSIEKMASLTPRLKELLKAPQA</sequence>
<keyword evidence="2" id="KW-1185">Reference proteome</keyword>
<accession>A0A5R8WJ10</accession>
<name>A0A5R8WJ10_9BACT</name>
<proteinExistence type="predicted"/>
<comment type="caution">
    <text evidence="1">The sequence shown here is derived from an EMBL/GenBank/DDBJ whole genome shotgun (WGS) entry which is preliminary data.</text>
</comment>
<dbReference type="OrthoDB" id="880069at2"/>
<protein>
    <submittedName>
        <fullName evidence="1">Uncharacterized protein</fullName>
    </submittedName>
</protein>
<dbReference type="RefSeq" id="WP_138081479.1">
    <property type="nucleotide sequence ID" value="NZ_VAJM01000016.1"/>
</dbReference>
<dbReference type="AlphaFoldDB" id="A0A5R8WJ10"/>
<evidence type="ECO:0000313" key="2">
    <source>
        <dbReference type="Proteomes" id="UP000305517"/>
    </source>
</evidence>